<evidence type="ECO:0000313" key="3">
    <source>
        <dbReference type="Proteomes" id="UP000789759"/>
    </source>
</evidence>
<dbReference type="Pfam" id="PF00078">
    <property type="entry name" value="RVT_1"/>
    <property type="match status" value="1"/>
</dbReference>
<dbReference type="InterPro" id="IPR000477">
    <property type="entry name" value="RT_dom"/>
</dbReference>
<reference evidence="2" key="1">
    <citation type="submission" date="2021-06" db="EMBL/GenBank/DDBJ databases">
        <authorList>
            <person name="Kallberg Y."/>
            <person name="Tangrot J."/>
            <person name="Rosling A."/>
        </authorList>
    </citation>
    <scope>NUCLEOTIDE SEQUENCE</scope>
    <source>
        <strain evidence="2">FL966</strain>
    </source>
</reference>
<dbReference type="PANTHER" id="PTHR33064">
    <property type="entry name" value="POL PROTEIN"/>
    <property type="match status" value="1"/>
</dbReference>
<dbReference type="SUPFAM" id="SSF56672">
    <property type="entry name" value="DNA/RNA polymerases"/>
    <property type="match status" value="1"/>
</dbReference>
<dbReference type="Proteomes" id="UP000789759">
    <property type="component" value="Unassembled WGS sequence"/>
</dbReference>
<accession>A0A9N9K2W2</accession>
<dbReference type="CDD" id="cd01647">
    <property type="entry name" value="RT_LTR"/>
    <property type="match status" value="1"/>
</dbReference>
<feature type="domain" description="Reverse transcriptase" evidence="1">
    <location>
        <begin position="83"/>
        <end position="237"/>
    </location>
</feature>
<comment type="caution">
    <text evidence="2">The sequence shown here is derived from an EMBL/GenBank/DDBJ whole genome shotgun (WGS) entry which is preliminary data.</text>
</comment>
<dbReference type="InterPro" id="IPR043502">
    <property type="entry name" value="DNA/RNA_pol_sf"/>
</dbReference>
<dbReference type="InterPro" id="IPR043128">
    <property type="entry name" value="Rev_trsase/Diguanyl_cyclase"/>
</dbReference>
<dbReference type="PANTHER" id="PTHR33064:SF37">
    <property type="entry name" value="RIBONUCLEASE H"/>
    <property type="match status" value="1"/>
</dbReference>
<dbReference type="InterPro" id="IPR051320">
    <property type="entry name" value="Viral_Replic_Matur_Polypro"/>
</dbReference>
<feature type="non-terminal residue" evidence="2">
    <location>
        <position position="1"/>
    </location>
</feature>
<proteinExistence type="predicted"/>
<dbReference type="AlphaFoldDB" id="A0A9N9K2W2"/>
<organism evidence="2 3">
    <name type="scientific">Cetraspora pellucida</name>
    <dbReference type="NCBI Taxonomy" id="1433469"/>
    <lineage>
        <taxon>Eukaryota</taxon>
        <taxon>Fungi</taxon>
        <taxon>Fungi incertae sedis</taxon>
        <taxon>Mucoromycota</taxon>
        <taxon>Glomeromycotina</taxon>
        <taxon>Glomeromycetes</taxon>
        <taxon>Diversisporales</taxon>
        <taxon>Gigasporaceae</taxon>
        <taxon>Cetraspora</taxon>
    </lineage>
</organism>
<dbReference type="Gene3D" id="3.10.10.10">
    <property type="entry name" value="HIV Type 1 Reverse Transcriptase, subunit A, domain 1"/>
    <property type="match status" value="1"/>
</dbReference>
<dbReference type="OrthoDB" id="2283961at2759"/>
<keyword evidence="3" id="KW-1185">Reference proteome</keyword>
<protein>
    <submittedName>
        <fullName evidence="2">6556_t:CDS:1</fullName>
    </submittedName>
</protein>
<dbReference type="Gene3D" id="3.30.70.270">
    <property type="match status" value="2"/>
</dbReference>
<dbReference type="EMBL" id="CAJVQA010037025">
    <property type="protein sequence ID" value="CAG8809321.1"/>
    <property type="molecule type" value="Genomic_DNA"/>
</dbReference>
<gene>
    <name evidence="2" type="ORF">CPELLU_LOCUS18467</name>
</gene>
<evidence type="ECO:0000313" key="2">
    <source>
        <dbReference type="EMBL" id="CAG8809321.1"/>
    </source>
</evidence>
<name>A0A9N9K2W2_9GLOM</name>
<sequence length="270" mass="31766">YVDVFREKQEYATRVNTDEIPPIKLNLKNGMKENEIPMREKRQALRKYSEEDKKVIKEMRDDLMKNNIIFSGNIEWGSSALVITKKDGTKKIAIDYRNLNKYLEQYREPLPDSKQMLQTVSRYKYYITMDIKSAYWQLVMHKNSKKYTATTFAEYGTYCWHTLPFGISTAPAYLIRAMNKILGHLDYVVIYMDDFVILLNDKSEAQVKLTEIKIGKNVLKIKEVDKFTTPKNKTELQRFLGFMNYFRSFILDFARVATPLYGLVGTAEFK</sequence>
<evidence type="ECO:0000259" key="1">
    <source>
        <dbReference type="Pfam" id="PF00078"/>
    </source>
</evidence>